<reference evidence="1" key="3">
    <citation type="submission" date="2015-06" db="UniProtKB">
        <authorList>
            <consortium name="EnsemblMetazoa"/>
        </authorList>
    </citation>
    <scope>IDENTIFICATION</scope>
</reference>
<dbReference type="AlphaFoldDB" id="X1ZYC0"/>
<dbReference type="Proteomes" id="UP000014760">
    <property type="component" value="Unassembled WGS sequence"/>
</dbReference>
<accession>X1ZYC0</accession>
<proteinExistence type="predicted"/>
<protein>
    <submittedName>
        <fullName evidence="1">Uncharacterized protein</fullName>
    </submittedName>
</protein>
<dbReference type="EnsemblMetazoa" id="CapteT198146">
    <property type="protein sequence ID" value="CapteP198146"/>
    <property type="gene ID" value="CapteG198146"/>
</dbReference>
<reference evidence="2" key="1">
    <citation type="submission" date="2012-12" db="EMBL/GenBank/DDBJ databases">
        <authorList>
            <person name="Hellsten U."/>
            <person name="Grimwood J."/>
            <person name="Chapman J.A."/>
            <person name="Shapiro H."/>
            <person name="Aerts A."/>
            <person name="Otillar R.P."/>
            <person name="Terry A.Y."/>
            <person name="Boore J.L."/>
            <person name="Simakov O."/>
            <person name="Marletaz F."/>
            <person name="Cho S.-J."/>
            <person name="Edsinger-Gonzales E."/>
            <person name="Havlak P."/>
            <person name="Kuo D.-H."/>
            <person name="Larsson T."/>
            <person name="Lv J."/>
            <person name="Arendt D."/>
            <person name="Savage R."/>
            <person name="Osoegawa K."/>
            <person name="de Jong P."/>
            <person name="Lindberg D.R."/>
            <person name="Seaver E.C."/>
            <person name="Weisblat D.A."/>
            <person name="Putnam N.H."/>
            <person name="Grigoriev I.V."/>
            <person name="Rokhsar D.S."/>
        </authorList>
    </citation>
    <scope>NUCLEOTIDE SEQUENCE</scope>
    <source>
        <strain evidence="2">I ESC-2004</strain>
    </source>
</reference>
<organism evidence="1 2">
    <name type="scientific">Capitella teleta</name>
    <name type="common">Polychaete worm</name>
    <dbReference type="NCBI Taxonomy" id="283909"/>
    <lineage>
        <taxon>Eukaryota</taxon>
        <taxon>Metazoa</taxon>
        <taxon>Spiralia</taxon>
        <taxon>Lophotrochozoa</taxon>
        <taxon>Annelida</taxon>
        <taxon>Polychaeta</taxon>
        <taxon>Sedentaria</taxon>
        <taxon>Scolecida</taxon>
        <taxon>Capitellidae</taxon>
        <taxon>Capitella</taxon>
    </lineage>
</organism>
<keyword evidence="2" id="KW-1185">Reference proteome</keyword>
<dbReference type="HOGENOM" id="CLU_1442368_0_0_1"/>
<dbReference type="EMBL" id="AMQN01000167">
    <property type="status" value="NOT_ANNOTATED_CDS"/>
    <property type="molecule type" value="Genomic_DNA"/>
</dbReference>
<evidence type="ECO:0000313" key="2">
    <source>
        <dbReference type="Proteomes" id="UP000014760"/>
    </source>
</evidence>
<name>X1ZYC0_CAPTE</name>
<evidence type="ECO:0000313" key="1">
    <source>
        <dbReference type="EnsemblMetazoa" id="CapteP198146"/>
    </source>
</evidence>
<sequence>MTRTDTWMKRWSRGMTLRSDGDVTFEVTSDRQQRQRFDEIDTVNQPVVLRRSGATRMHLRRSMTCKTTHDARMPACCPPCSVWASEANGGIASSDDNALFADDFTKLLIFDRLDLIRGHDAPFSQQERTSHTPCNSLPARLSRRTHAAGEAASLICCSEVCLRLFASSGKGCRVETNVADEFRCMGSA</sequence>
<reference evidence="2" key="2">
    <citation type="journal article" date="2013" name="Nature">
        <title>Insights into bilaterian evolution from three spiralian genomes.</title>
        <authorList>
            <person name="Simakov O."/>
            <person name="Marletaz F."/>
            <person name="Cho S.J."/>
            <person name="Edsinger-Gonzales E."/>
            <person name="Havlak P."/>
            <person name="Hellsten U."/>
            <person name="Kuo D.H."/>
            <person name="Larsson T."/>
            <person name="Lv J."/>
            <person name="Arendt D."/>
            <person name="Savage R."/>
            <person name="Osoegawa K."/>
            <person name="de Jong P."/>
            <person name="Grimwood J."/>
            <person name="Chapman J.A."/>
            <person name="Shapiro H."/>
            <person name="Aerts A."/>
            <person name="Otillar R.P."/>
            <person name="Terry A.Y."/>
            <person name="Boore J.L."/>
            <person name="Grigoriev I.V."/>
            <person name="Lindberg D.R."/>
            <person name="Seaver E.C."/>
            <person name="Weisblat D.A."/>
            <person name="Putnam N.H."/>
            <person name="Rokhsar D.S."/>
        </authorList>
    </citation>
    <scope>NUCLEOTIDE SEQUENCE</scope>
    <source>
        <strain evidence="2">I ESC-2004</strain>
    </source>
</reference>